<evidence type="ECO:0000256" key="1">
    <source>
        <dbReference type="ARBA" id="ARBA00022679"/>
    </source>
</evidence>
<dbReference type="Gene3D" id="1.10.340.70">
    <property type="match status" value="1"/>
</dbReference>
<keyword evidence="7" id="KW-1185">Reference proteome</keyword>
<dbReference type="GO" id="GO:0003676">
    <property type="term" value="F:nucleic acid binding"/>
    <property type="evidence" value="ECO:0007669"/>
    <property type="project" value="InterPro"/>
</dbReference>
<evidence type="ECO:0000256" key="3">
    <source>
        <dbReference type="ARBA" id="ARBA00022722"/>
    </source>
</evidence>
<evidence type="ECO:0000256" key="2">
    <source>
        <dbReference type="ARBA" id="ARBA00022695"/>
    </source>
</evidence>
<dbReference type="InterPro" id="IPR001584">
    <property type="entry name" value="Integrase_cat-core"/>
</dbReference>
<comment type="caution">
    <text evidence="6">The sequence shown here is derived from an EMBL/GenBank/DDBJ whole genome shotgun (WGS) entry which is preliminary data.</text>
</comment>
<dbReference type="InterPro" id="IPR036397">
    <property type="entry name" value="RNaseH_sf"/>
</dbReference>
<dbReference type="PANTHER" id="PTHR37984">
    <property type="entry name" value="PROTEIN CBG26694"/>
    <property type="match status" value="1"/>
</dbReference>
<accession>A0A5J4NNM7</accession>
<organism evidence="6 7">
    <name type="scientific">Paragonimus westermani</name>
    <dbReference type="NCBI Taxonomy" id="34504"/>
    <lineage>
        <taxon>Eukaryota</taxon>
        <taxon>Metazoa</taxon>
        <taxon>Spiralia</taxon>
        <taxon>Lophotrochozoa</taxon>
        <taxon>Platyhelminthes</taxon>
        <taxon>Trematoda</taxon>
        <taxon>Digenea</taxon>
        <taxon>Plagiorchiida</taxon>
        <taxon>Troglotremata</taxon>
        <taxon>Troglotrematidae</taxon>
        <taxon>Paragonimus</taxon>
    </lineage>
</organism>
<dbReference type="InterPro" id="IPR041588">
    <property type="entry name" value="Integrase_H2C2"/>
</dbReference>
<dbReference type="SUPFAM" id="SSF53098">
    <property type="entry name" value="Ribonuclease H-like"/>
    <property type="match status" value="1"/>
</dbReference>
<dbReference type="Pfam" id="PF17921">
    <property type="entry name" value="Integrase_H2C2"/>
    <property type="match status" value="1"/>
</dbReference>
<keyword evidence="4" id="KW-0255">Endonuclease</keyword>
<name>A0A5J4NNM7_9TREM</name>
<evidence type="ECO:0000313" key="7">
    <source>
        <dbReference type="Proteomes" id="UP000324629"/>
    </source>
</evidence>
<keyword evidence="4" id="KW-0378">Hydrolase</keyword>
<reference evidence="6 7" key="1">
    <citation type="journal article" date="2019" name="Gigascience">
        <title>Whole-genome sequence of the oriental lung fluke Paragonimus westermani.</title>
        <authorList>
            <person name="Oey H."/>
            <person name="Zakrzewski M."/>
            <person name="Narain K."/>
            <person name="Devi K.R."/>
            <person name="Agatsuma T."/>
            <person name="Nawaratna S."/>
            <person name="Gobert G.N."/>
            <person name="Jones M.K."/>
            <person name="Ragan M.A."/>
            <person name="McManus D.P."/>
            <person name="Krause L."/>
        </authorList>
    </citation>
    <scope>NUCLEOTIDE SEQUENCE [LARGE SCALE GENOMIC DNA]</scope>
    <source>
        <strain evidence="6 7">IND2009</strain>
    </source>
</reference>
<gene>
    <name evidence="6" type="ORF">DEA37_0006802</name>
</gene>
<dbReference type="PROSITE" id="PS50994">
    <property type="entry name" value="INTEGRASE"/>
    <property type="match status" value="1"/>
</dbReference>
<dbReference type="SUPFAM" id="SSF50630">
    <property type="entry name" value="Acid proteases"/>
    <property type="match status" value="1"/>
</dbReference>
<dbReference type="GO" id="GO:0004519">
    <property type="term" value="F:endonuclease activity"/>
    <property type="evidence" value="ECO:0007669"/>
    <property type="project" value="UniProtKB-KW"/>
</dbReference>
<dbReference type="Gene3D" id="2.40.70.10">
    <property type="entry name" value="Acid Proteases"/>
    <property type="match status" value="1"/>
</dbReference>
<dbReference type="GO" id="GO:0016779">
    <property type="term" value="F:nucleotidyltransferase activity"/>
    <property type="evidence" value="ECO:0007669"/>
    <property type="project" value="UniProtKB-KW"/>
</dbReference>
<dbReference type="InterPro" id="IPR050951">
    <property type="entry name" value="Retrovirus_Pol_polyprotein"/>
</dbReference>
<sequence>MEKELLVLIHDQQKALREQELRQTKLMESVLAKLESFGQIKKEAKSESELKGNLRKYETVFINGFPVTLQIDTASDITIVSRKYWEAIGKPTYVHTKRVVRNASGDQIQFLVLQIKEAMKFDRALQRVLTYLRAGWPNDSVGADIMAFYRVRDALTILYGCVMLRDRAVIPALMRSALLRQLHVGHLCMTSMKAISRSYMFWPGIDQDIESTVRSCESCALAAKAPPRVDAIFWPETKGPWTRIHVDFAGPLNGKYYFVVVDAYSKWPEVIPMSLASTPTTVTALGQLFSQFGVPESNLSNNGPQFTTMAFVNF</sequence>
<dbReference type="GO" id="GO:0015074">
    <property type="term" value="P:DNA integration"/>
    <property type="evidence" value="ECO:0007669"/>
    <property type="project" value="InterPro"/>
</dbReference>
<evidence type="ECO:0000259" key="5">
    <source>
        <dbReference type="PROSITE" id="PS50994"/>
    </source>
</evidence>
<feature type="domain" description="Integrase catalytic" evidence="5">
    <location>
        <begin position="236"/>
        <end position="314"/>
    </location>
</feature>
<keyword evidence="3" id="KW-0540">Nuclease</keyword>
<keyword evidence="2" id="KW-0548">Nucleotidyltransferase</keyword>
<dbReference type="InterPro" id="IPR012337">
    <property type="entry name" value="RNaseH-like_sf"/>
</dbReference>
<dbReference type="Proteomes" id="UP000324629">
    <property type="component" value="Unassembled WGS sequence"/>
</dbReference>
<dbReference type="AlphaFoldDB" id="A0A5J4NNM7"/>
<protein>
    <recommendedName>
        <fullName evidence="5">Integrase catalytic domain-containing protein</fullName>
    </recommendedName>
</protein>
<keyword evidence="1" id="KW-0808">Transferase</keyword>
<dbReference type="PANTHER" id="PTHR37984:SF5">
    <property type="entry name" value="PROTEIN NYNRIN-LIKE"/>
    <property type="match status" value="1"/>
</dbReference>
<evidence type="ECO:0000256" key="4">
    <source>
        <dbReference type="ARBA" id="ARBA00022759"/>
    </source>
</evidence>
<dbReference type="Gene3D" id="3.30.420.10">
    <property type="entry name" value="Ribonuclease H-like superfamily/Ribonuclease H"/>
    <property type="match status" value="1"/>
</dbReference>
<evidence type="ECO:0000313" key="6">
    <source>
        <dbReference type="EMBL" id="KAA3677171.1"/>
    </source>
</evidence>
<dbReference type="EMBL" id="QNGE01001629">
    <property type="protein sequence ID" value="KAA3677171.1"/>
    <property type="molecule type" value="Genomic_DNA"/>
</dbReference>
<dbReference type="InterPro" id="IPR021109">
    <property type="entry name" value="Peptidase_aspartic_dom_sf"/>
</dbReference>
<proteinExistence type="predicted"/>